<sequence>MDITTSDLVAAYAAIVATGAFALEVRRWFETGPKQAIRTQTGMKLVSPGNPAQDEDGLCVVNVSNRGSAPTTVTGLGLLEYPTLSSRLRRKPTRQFMVLHPQLRGHPPAIPKEVPPGTQWTGISRPDPDTTGNIETGNFFVAIYTTERDKPFLRRIPKVKDKSAEISI</sequence>
<evidence type="ECO:0000313" key="3">
    <source>
        <dbReference type="Proteomes" id="UP000531216"/>
    </source>
</evidence>
<comment type="caution">
    <text evidence="2">The sequence shown here is derived from an EMBL/GenBank/DDBJ whole genome shotgun (WGS) entry which is preliminary data.</text>
</comment>
<proteinExistence type="predicted"/>
<evidence type="ECO:0000313" key="2">
    <source>
        <dbReference type="EMBL" id="MBB3936580.1"/>
    </source>
</evidence>
<gene>
    <name evidence="2" type="ORF">GGR05_002734</name>
</gene>
<reference evidence="2 3" key="1">
    <citation type="submission" date="2020-08" db="EMBL/GenBank/DDBJ databases">
        <title>Genomic Encyclopedia of Type Strains, Phase IV (KMG-IV): sequencing the most valuable type-strain genomes for metagenomic binning, comparative biology and taxonomic classification.</title>
        <authorList>
            <person name="Goeker M."/>
        </authorList>
    </citation>
    <scope>NUCLEOTIDE SEQUENCE [LARGE SCALE GENOMIC DNA]</scope>
    <source>
        <strain evidence="2 3">DSM 25024</strain>
    </source>
</reference>
<evidence type="ECO:0000256" key="1">
    <source>
        <dbReference type="SAM" id="MobiDB-lite"/>
    </source>
</evidence>
<dbReference type="RefSeq" id="WP_139224597.1">
    <property type="nucleotide sequence ID" value="NZ_FOOA01000005.1"/>
</dbReference>
<organism evidence="2 3">
    <name type="scientific">Aureimonas phyllosphaerae</name>
    <dbReference type="NCBI Taxonomy" id="1166078"/>
    <lineage>
        <taxon>Bacteria</taxon>
        <taxon>Pseudomonadati</taxon>
        <taxon>Pseudomonadota</taxon>
        <taxon>Alphaproteobacteria</taxon>
        <taxon>Hyphomicrobiales</taxon>
        <taxon>Aurantimonadaceae</taxon>
        <taxon>Aureimonas</taxon>
    </lineage>
</organism>
<dbReference type="Proteomes" id="UP000531216">
    <property type="component" value="Unassembled WGS sequence"/>
</dbReference>
<dbReference type="OrthoDB" id="8454510at2"/>
<dbReference type="EMBL" id="JACIDO010000005">
    <property type="protein sequence ID" value="MBB3936580.1"/>
    <property type="molecule type" value="Genomic_DNA"/>
</dbReference>
<keyword evidence="3" id="KW-1185">Reference proteome</keyword>
<accession>A0A7W6BXK9</accession>
<name>A0A7W6BXK9_9HYPH</name>
<dbReference type="AlphaFoldDB" id="A0A7W6BXK9"/>
<feature type="region of interest" description="Disordered" evidence="1">
    <location>
        <begin position="103"/>
        <end position="134"/>
    </location>
</feature>
<protein>
    <submittedName>
        <fullName evidence="2">Uncharacterized protein</fullName>
    </submittedName>
</protein>